<comment type="caution">
    <text evidence="8">The sequence shown here is derived from an EMBL/GenBank/DDBJ whole genome shotgun (WGS) entry which is preliminary data.</text>
</comment>
<dbReference type="AlphaFoldDB" id="A0A8J3FV12"/>
<evidence type="ECO:0000313" key="9">
    <source>
        <dbReference type="Proteomes" id="UP000637578"/>
    </source>
</evidence>
<feature type="transmembrane region" description="Helical" evidence="6">
    <location>
        <begin position="113"/>
        <end position="132"/>
    </location>
</feature>
<reference evidence="8" key="2">
    <citation type="submission" date="2020-09" db="EMBL/GenBank/DDBJ databases">
        <authorList>
            <person name="Sun Q."/>
            <person name="Zhou Y."/>
        </authorList>
    </citation>
    <scope>NUCLEOTIDE SEQUENCE</scope>
    <source>
        <strain evidence="8">CGMCC 4.5737</strain>
    </source>
</reference>
<keyword evidence="3 6" id="KW-0812">Transmembrane</keyword>
<dbReference type="InterPro" id="IPR051791">
    <property type="entry name" value="Pra-immunoreactive"/>
</dbReference>
<dbReference type="InterPro" id="IPR016795">
    <property type="entry name" value="UCP021697"/>
</dbReference>
<evidence type="ECO:0000313" key="8">
    <source>
        <dbReference type="EMBL" id="GGM54297.1"/>
    </source>
</evidence>
<dbReference type="InterPro" id="IPR010432">
    <property type="entry name" value="RDD"/>
</dbReference>
<evidence type="ECO:0000256" key="4">
    <source>
        <dbReference type="ARBA" id="ARBA00022989"/>
    </source>
</evidence>
<feature type="domain" description="RDD" evidence="7">
    <location>
        <begin position="70"/>
        <end position="142"/>
    </location>
</feature>
<feature type="transmembrane region" description="Helical" evidence="6">
    <location>
        <begin position="74"/>
        <end position="93"/>
    </location>
</feature>
<dbReference type="EMBL" id="BMMK01000010">
    <property type="protein sequence ID" value="GGM54297.1"/>
    <property type="molecule type" value="Genomic_DNA"/>
</dbReference>
<evidence type="ECO:0000256" key="5">
    <source>
        <dbReference type="ARBA" id="ARBA00023136"/>
    </source>
</evidence>
<organism evidence="8 9">
    <name type="scientific">Longimycelium tulufanense</name>
    <dbReference type="NCBI Taxonomy" id="907463"/>
    <lineage>
        <taxon>Bacteria</taxon>
        <taxon>Bacillati</taxon>
        <taxon>Actinomycetota</taxon>
        <taxon>Actinomycetes</taxon>
        <taxon>Pseudonocardiales</taxon>
        <taxon>Pseudonocardiaceae</taxon>
        <taxon>Longimycelium</taxon>
    </lineage>
</organism>
<dbReference type="Proteomes" id="UP000637578">
    <property type="component" value="Unassembled WGS sequence"/>
</dbReference>
<name>A0A8J3FV12_9PSEU</name>
<evidence type="ECO:0000256" key="1">
    <source>
        <dbReference type="ARBA" id="ARBA00004651"/>
    </source>
</evidence>
<gene>
    <name evidence="8" type="ORF">GCM10012275_26780</name>
</gene>
<dbReference type="Pfam" id="PF06271">
    <property type="entry name" value="RDD"/>
    <property type="match status" value="1"/>
</dbReference>
<keyword evidence="9" id="KW-1185">Reference proteome</keyword>
<comment type="subcellular location">
    <subcellularLocation>
        <location evidence="1">Cell membrane</location>
        <topology evidence="1">Multi-pass membrane protein</topology>
    </subcellularLocation>
</comment>
<evidence type="ECO:0000256" key="2">
    <source>
        <dbReference type="ARBA" id="ARBA00022475"/>
    </source>
</evidence>
<dbReference type="RefSeq" id="WP_189057466.1">
    <property type="nucleotide sequence ID" value="NZ_BMMK01000010.1"/>
</dbReference>
<protein>
    <submittedName>
        <fullName evidence="8">RDD family protein</fullName>
    </submittedName>
</protein>
<sequence length="152" mass="16053">MSERWTGTWLSGPRAALEPGAENDQRWRGERLGYPEQGPGAVAGFGRRILALVVDWAPCALLAELLTRNPATSALALFAAYVAVSVALFGRTGGHAALGVRVARLEGGGRPGFGAAVLRALLICLVVPPVVYDRDGRGLHDKAVGTIVLRTR</sequence>
<proteinExistence type="predicted"/>
<dbReference type="PIRSF" id="PIRSF021697">
    <property type="entry name" value="UCP021697"/>
    <property type="match status" value="1"/>
</dbReference>
<dbReference type="PANTHER" id="PTHR36115">
    <property type="entry name" value="PROLINE-RICH ANTIGEN HOMOLOG-RELATED"/>
    <property type="match status" value="1"/>
</dbReference>
<evidence type="ECO:0000256" key="6">
    <source>
        <dbReference type="SAM" id="Phobius"/>
    </source>
</evidence>
<keyword evidence="5 6" id="KW-0472">Membrane</keyword>
<keyword evidence="4 6" id="KW-1133">Transmembrane helix</keyword>
<evidence type="ECO:0000259" key="7">
    <source>
        <dbReference type="Pfam" id="PF06271"/>
    </source>
</evidence>
<dbReference type="PANTHER" id="PTHR36115:SF6">
    <property type="entry name" value="PROLINE-RICH ANTIGEN HOMOLOG"/>
    <property type="match status" value="1"/>
</dbReference>
<keyword evidence="2" id="KW-1003">Cell membrane</keyword>
<accession>A0A8J3FV12</accession>
<reference evidence="8" key="1">
    <citation type="journal article" date="2014" name="Int. J. Syst. Evol. Microbiol.">
        <title>Complete genome sequence of Corynebacterium casei LMG S-19264T (=DSM 44701T), isolated from a smear-ripened cheese.</title>
        <authorList>
            <consortium name="US DOE Joint Genome Institute (JGI-PGF)"/>
            <person name="Walter F."/>
            <person name="Albersmeier A."/>
            <person name="Kalinowski J."/>
            <person name="Ruckert C."/>
        </authorList>
    </citation>
    <scope>NUCLEOTIDE SEQUENCE</scope>
    <source>
        <strain evidence="8">CGMCC 4.5737</strain>
    </source>
</reference>
<evidence type="ECO:0000256" key="3">
    <source>
        <dbReference type="ARBA" id="ARBA00022692"/>
    </source>
</evidence>